<sequence>MKPLLCEAGAALAALRKGPHTSAHLVRWCAAQQNWDKIHYDAGYAQQRAGLKERVINGALKQHYLTQALQLNFSPTVRIQRLKYDFSGPDYVNETLEVQGEIVDACPEGDDLNVYITLRIWNLEQAQANTLAKAIVVVPQEAGTMVERGAAEGFISSRIDDQPGQIDPAAPASVRRLHGLVYERLDSRFPLDLSRLRLFCDAIGDMPRLHYDQSAATEAGYRHVIAPHLFPIHGLETLPDSLPLSSELGALGREAVNEVGRNFGRHSGIPDHGMVNGGNDVEFFSFLEVGETVRAQSRLLEARVRRGRSSGNMLITTSLNTYSTTSGRLLLRERQSILYRDF</sequence>
<feature type="domain" description="FAS1-like dehydratase" evidence="1">
    <location>
        <begin position="190"/>
        <end position="329"/>
    </location>
</feature>
<organism evidence="2 3">
    <name type="scientific">Parapusillimonas granuli</name>
    <dbReference type="NCBI Taxonomy" id="380911"/>
    <lineage>
        <taxon>Bacteria</taxon>
        <taxon>Pseudomonadati</taxon>
        <taxon>Pseudomonadota</taxon>
        <taxon>Betaproteobacteria</taxon>
        <taxon>Burkholderiales</taxon>
        <taxon>Alcaligenaceae</taxon>
        <taxon>Parapusillimonas</taxon>
    </lineage>
</organism>
<dbReference type="Gene3D" id="3.10.129.10">
    <property type="entry name" value="Hotdog Thioesterase"/>
    <property type="match status" value="2"/>
</dbReference>
<comment type="caution">
    <text evidence="2">The sequence shown here is derived from an EMBL/GenBank/DDBJ whole genome shotgun (WGS) entry which is preliminary data.</text>
</comment>
<proteinExistence type="predicted"/>
<dbReference type="Pfam" id="PF13452">
    <property type="entry name" value="FAS1_DH_region"/>
    <property type="match status" value="1"/>
</dbReference>
<dbReference type="RefSeq" id="WP_180154446.1">
    <property type="nucleotide sequence ID" value="NZ_JACCEM010000003.1"/>
</dbReference>
<dbReference type="Proteomes" id="UP000559809">
    <property type="component" value="Unassembled WGS sequence"/>
</dbReference>
<dbReference type="EMBL" id="JACCEM010000003">
    <property type="protein sequence ID" value="NYT49165.1"/>
    <property type="molecule type" value="Genomic_DNA"/>
</dbReference>
<dbReference type="SUPFAM" id="SSF54637">
    <property type="entry name" value="Thioesterase/thiol ester dehydrase-isomerase"/>
    <property type="match status" value="2"/>
</dbReference>
<evidence type="ECO:0000313" key="2">
    <source>
        <dbReference type="EMBL" id="NYT49165.1"/>
    </source>
</evidence>
<dbReference type="InterPro" id="IPR029069">
    <property type="entry name" value="HotDog_dom_sf"/>
</dbReference>
<reference evidence="2 3" key="1">
    <citation type="submission" date="2020-07" db="EMBL/GenBank/DDBJ databases">
        <title>Taxonomic revisions and descriptions of new bacterial species based on genomic comparisons in the high-G+C-content subgroup of the family Alcaligenaceae.</title>
        <authorList>
            <person name="Szabo A."/>
            <person name="Felfoldi T."/>
        </authorList>
    </citation>
    <scope>NUCLEOTIDE SEQUENCE [LARGE SCALE GENOMIC DNA]</scope>
    <source>
        <strain evidence="2 3">LMG 24012</strain>
    </source>
</reference>
<dbReference type="InterPro" id="IPR039569">
    <property type="entry name" value="FAS1-like_DH_region"/>
</dbReference>
<protein>
    <submittedName>
        <fullName evidence="2">MaoC family dehydratase N-terminal domain-containing protein</fullName>
    </submittedName>
</protein>
<keyword evidence="3" id="KW-1185">Reference proteome</keyword>
<evidence type="ECO:0000313" key="3">
    <source>
        <dbReference type="Proteomes" id="UP000559809"/>
    </source>
</evidence>
<dbReference type="AlphaFoldDB" id="A0A853FTF9"/>
<accession>A0A853FTF9</accession>
<name>A0A853FTF9_9BURK</name>
<gene>
    <name evidence="2" type="ORF">H0A72_07545</name>
</gene>
<dbReference type="CDD" id="cd03441">
    <property type="entry name" value="R_hydratase_like"/>
    <property type="match status" value="1"/>
</dbReference>
<evidence type="ECO:0000259" key="1">
    <source>
        <dbReference type="Pfam" id="PF13452"/>
    </source>
</evidence>